<organism evidence="8 9">
    <name type="scientific">Lophium mytilinum</name>
    <dbReference type="NCBI Taxonomy" id="390894"/>
    <lineage>
        <taxon>Eukaryota</taxon>
        <taxon>Fungi</taxon>
        <taxon>Dikarya</taxon>
        <taxon>Ascomycota</taxon>
        <taxon>Pezizomycotina</taxon>
        <taxon>Dothideomycetes</taxon>
        <taxon>Pleosporomycetidae</taxon>
        <taxon>Mytilinidiales</taxon>
        <taxon>Mytilinidiaceae</taxon>
        <taxon>Lophium</taxon>
    </lineage>
</organism>
<evidence type="ECO:0000256" key="3">
    <source>
        <dbReference type="ARBA" id="ARBA00023172"/>
    </source>
</evidence>
<proteinExistence type="inferred from homology"/>
<dbReference type="OrthoDB" id="272266at2759"/>
<dbReference type="GO" id="GO:0120231">
    <property type="term" value="C:DNA recombinase auxiliary factor complex"/>
    <property type="evidence" value="ECO:0007669"/>
    <property type="project" value="TreeGrafter"/>
</dbReference>
<evidence type="ECO:0000256" key="1">
    <source>
        <dbReference type="ARBA" id="ARBA00004123"/>
    </source>
</evidence>
<dbReference type="GO" id="GO:0000709">
    <property type="term" value="P:meiotic joint molecule formation"/>
    <property type="evidence" value="ECO:0007669"/>
    <property type="project" value="TreeGrafter"/>
</dbReference>
<dbReference type="GO" id="GO:0003690">
    <property type="term" value="F:double-stranded DNA binding"/>
    <property type="evidence" value="ECO:0007669"/>
    <property type="project" value="TreeGrafter"/>
</dbReference>
<evidence type="ECO:0000313" key="8">
    <source>
        <dbReference type="EMBL" id="KAF2499948.1"/>
    </source>
</evidence>
<evidence type="ECO:0000259" key="7">
    <source>
        <dbReference type="Pfam" id="PF07106"/>
    </source>
</evidence>
<dbReference type="Proteomes" id="UP000799750">
    <property type="component" value="Unassembled WGS sequence"/>
</dbReference>
<dbReference type="InterPro" id="IPR010776">
    <property type="entry name" value="Hop2_WH_dom"/>
</dbReference>
<dbReference type="GO" id="GO:0007129">
    <property type="term" value="P:homologous chromosome pairing at meiosis"/>
    <property type="evidence" value="ECO:0007669"/>
    <property type="project" value="TreeGrafter"/>
</dbReference>
<name>A0A6A6R5D2_9PEZI</name>
<protein>
    <submittedName>
        <fullName evidence="8">TBPIP-domain-containing protein</fullName>
    </submittedName>
</protein>
<dbReference type="SUPFAM" id="SSF46785">
    <property type="entry name" value="Winged helix' DNA-binding domain"/>
    <property type="match status" value="1"/>
</dbReference>
<comment type="subcellular location">
    <subcellularLocation>
        <location evidence="1">Nucleus</location>
    </subcellularLocation>
</comment>
<feature type="domain" description="Homologous-pairing protein 2 winged helix" evidence="7">
    <location>
        <begin position="16"/>
        <end position="75"/>
    </location>
</feature>
<comment type="similarity">
    <text evidence="2">Belongs to the HOP2 family.</text>
</comment>
<keyword evidence="9" id="KW-1185">Reference proteome</keyword>
<reference evidence="8" key="1">
    <citation type="journal article" date="2020" name="Stud. Mycol.">
        <title>101 Dothideomycetes genomes: a test case for predicting lifestyles and emergence of pathogens.</title>
        <authorList>
            <person name="Haridas S."/>
            <person name="Albert R."/>
            <person name="Binder M."/>
            <person name="Bloem J."/>
            <person name="Labutti K."/>
            <person name="Salamov A."/>
            <person name="Andreopoulos B."/>
            <person name="Baker S."/>
            <person name="Barry K."/>
            <person name="Bills G."/>
            <person name="Bluhm B."/>
            <person name="Cannon C."/>
            <person name="Castanera R."/>
            <person name="Culley D."/>
            <person name="Daum C."/>
            <person name="Ezra D."/>
            <person name="Gonzalez J."/>
            <person name="Henrissat B."/>
            <person name="Kuo A."/>
            <person name="Liang C."/>
            <person name="Lipzen A."/>
            <person name="Lutzoni F."/>
            <person name="Magnuson J."/>
            <person name="Mondo S."/>
            <person name="Nolan M."/>
            <person name="Ohm R."/>
            <person name="Pangilinan J."/>
            <person name="Park H.-J."/>
            <person name="Ramirez L."/>
            <person name="Alfaro M."/>
            <person name="Sun H."/>
            <person name="Tritt A."/>
            <person name="Yoshinaga Y."/>
            <person name="Zwiers L.-H."/>
            <person name="Turgeon B."/>
            <person name="Goodwin S."/>
            <person name="Spatafora J."/>
            <person name="Crous P."/>
            <person name="Grigoriev I."/>
        </authorList>
    </citation>
    <scope>NUCLEOTIDE SEQUENCE</scope>
    <source>
        <strain evidence="8">CBS 269.34</strain>
    </source>
</reference>
<keyword evidence="3" id="KW-0233">DNA recombination</keyword>
<evidence type="ECO:0000313" key="9">
    <source>
        <dbReference type="Proteomes" id="UP000799750"/>
    </source>
</evidence>
<dbReference type="PANTHER" id="PTHR15938">
    <property type="entry name" value="TBP-1 INTERACTING PROTEIN"/>
    <property type="match status" value="1"/>
</dbReference>
<dbReference type="AlphaFoldDB" id="A0A6A6R5D2"/>
<evidence type="ECO:0000256" key="5">
    <source>
        <dbReference type="ARBA" id="ARBA00023254"/>
    </source>
</evidence>
<dbReference type="PANTHER" id="PTHR15938:SF0">
    <property type="entry name" value="HOMOLOGOUS-PAIRING PROTEIN 2 HOMOLOG"/>
    <property type="match status" value="1"/>
</dbReference>
<keyword evidence="5" id="KW-0469">Meiosis</keyword>
<dbReference type="GO" id="GO:0010774">
    <property type="term" value="P:meiotic strand invasion involved in reciprocal meiotic recombination"/>
    <property type="evidence" value="ECO:0007669"/>
    <property type="project" value="TreeGrafter"/>
</dbReference>
<dbReference type="InterPro" id="IPR036390">
    <property type="entry name" value="WH_DNA-bd_sf"/>
</dbReference>
<accession>A0A6A6R5D2</accession>
<evidence type="ECO:0000256" key="4">
    <source>
        <dbReference type="ARBA" id="ARBA00023242"/>
    </source>
</evidence>
<feature type="region of interest" description="Disordered" evidence="6">
    <location>
        <begin position="192"/>
        <end position="213"/>
    </location>
</feature>
<sequence>MAPRKEKTEKVSGDAAADTILTYLRKQNRPYSATDISANLHNKVTKAAAAKILKDLHEKKDIEGRASGKQIVYHCIQSADDTVTPEHLAEIDATISTLRTETTAATATAKTLRAALASLNTTLSTSDLRSSIATLEAETAEIETRLGALRAGKVRPVKKEDKEEVEREFKLWKGVAGRRANIAKEMWKTVEEVGQGMSAEEKAELRERLGLDE</sequence>
<evidence type="ECO:0000256" key="6">
    <source>
        <dbReference type="SAM" id="MobiDB-lite"/>
    </source>
</evidence>
<dbReference type="Pfam" id="PF07106">
    <property type="entry name" value="WHD_TBPIP"/>
    <property type="match status" value="1"/>
</dbReference>
<dbReference type="GO" id="GO:0120230">
    <property type="term" value="F:recombinase activator activity"/>
    <property type="evidence" value="ECO:0007669"/>
    <property type="project" value="TreeGrafter"/>
</dbReference>
<dbReference type="GO" id="GO:0000794">
    <property type="term" value="C:condensed nuclear chromosome"/>
    <property type="evidence" value="ECO:0007669"/>
    <property type="project" value="TreeGrafter"/>
</dbReference>
<evidence type="ECO:0000256" key="2">
    <source>
        <dbReference type="ARBA" id="ARBA00007922"/>
    </source>
</evidence>
<gene>
    <name evidence="8" type="ORF">BU16DRAFT_231981</name>
</gene>
<feature type="compositionally biased region" description="Basic and acidic residues" evidence="6">
    <location>
        <begin position="199"/>
        <end position="213"/>
    </location>
</feature>
<keyword evidence="4" id="KW-0539">Nucleus</keyword>
<dbReference type="Gene3D" id="1.10.10.10">
    <property type="entry name" value="Winged helix-like DNA-binding domain superfamily/Winged helix DNA-binding domain"/>
    <property type="match status" value="1"/>
</dbReference>
<dbReference type="InterPro" id="IPR036388">
    <property type="entry name" value="WH-like_DNA-bd_sf"/>
</dbReference>
<dbReference type="EMBL" id="MU004183">
    <property type="protein sequence ID" value="KAF2499948.1"/>
    <property type="molecule type" value="Genomic_DNA"/>
</dbReference>